<dbReference type="EMBL" id="AP023355">
    <property type="protein sequence ID" value="BCJ33781.1"/>
    <property type="molecule type" value="Genomic_DNA"/>
</dbReference>
<reference evidence="2 3" key="1">
    <citation type="submission" date="2020-08" db="EMBL/GenBank/DDBJ databases">
        <title>Whole genome shotgun sequence of Actinocatenispora thailandica NBRC 105041.</title>
        <authorList>
            <person name="Komaki H."/>
            <person name="Tamura T."/>
        </authorList>
    </citation>
    <scope>NUCLEOTIDE SEQUENCE [LARGE SCALE GENOMIC DNA]</scope>
    <source>
        <strain evidence="2 3">NBRC 105041</strain>
    </source>
</reference>
<evidence type="ECO:0000313" key="2">
    <source>
        <dbReference type="EMBL" id="BCJ33781.1"/>
    </source>
</evidence>
<feature type="region of interest" description="Disordered" evidence="1">
    <location>
        <begin position="1"/>
        <end position="92"/>
    </location>
</feature>
<feature type="compositionally biased region" description="Polar residues" evidence="1">
    <location>
        <begin position="58"/>
        <end position="71"/>
    </location>
</feature>
<accession>A0A7R7DLN6</accession>
<dbReference type="AlphaFoldDB" id="A0A7R7DLN6"/>
<organism evidence="2 3">
    <name type="scientific">Actinocatenispora thailandica</name>
    <dbReference type="NCBI Taxonomy" id="227318"/>
    <lineage>
        <taxon>Bacteria</taxon>
        <taxon>Bacillati</taxon>
        <taxon>Actinomycetota</taxon>
        <taxon>Actinomycetes</taxon>
        <taxon>Micromonosporales</taxon>
        <taxon>Micromonosporaceae</taxon>
        <taxon>Actinocatenispora</taxon>
    </lineage>
</organism>
<keyword evidence="3" id="KW-1185">Reference proteome</keyword>
<sequence>MARGVRSVRGTSWVSGTPWPVGGTGATGAGVPAPSMLPRPADRAPGSGAVPPRGTRPTRIQGTNAAFTAQSAGPRRHHPTPYRPGGRTAAATAGEAAGSLILRVCRRVMDARALSASRQTPTRTDQD</sequence>
<gene>
    <name evidence="2" type="ORF">Athai_12840</name>
</gene>
<evidence type="ECO:0000313" key="3">
    <source>
        <dbReference type="Proteomes" id="UP000611640"/>
    </source>
</evidence>
<protein>
    <submittedName>
        <fullName evidence="2">Uncharacterized protein</fullName>
    </submittedName>
</protein>
<evidence type="ECO:0000256" key="1">
    <source>
        <dbReference type="SAM" id="MobiDB-lite"/>
    </source>
</evidence>
<proteinExistence type="predicted"/>
<dbReference type="Proteomes" id="UP000611640">
    <property type="component" value="Chromosome"/>
</dbReference>
<dbReference type="KEGG" id="atl:Athai_12840"/>
<name>A0A7R7DLN6_9ACTN</name>